<dbReference type="Gene3D" id="1.20.1250.20">
    <property type="entry name" value="MFS general substrate transporter like domains"/>
    <property type="match status" value="1"/>
</dbReference>
<keyword evidence="2 5" id="KW-0812">Transmembrane</keyword>
<feature type="transmembrane region" description="Helical" evidence="5">
    <location>
        <begin position="93"/>
        <end position="113"/>
    </location>
</feature>
<keyword evidence="6" id="KW-1185">Reference proteome</keyword>
<organism evidence="6 7">
    <name type="scientific">Heterorhabditis bacteriophora</name>
    <name type="common">Entomopathogenic nematode worm</name>
    <dbReference type="NCBI Taxonomy" id="37862"/>
    <lineage>
        <taxon>Eukaryota</taxon>
        <taxon>Metazoa</taxon>
        <taxon>Ecdysozoa</taxon>
        <taxon>Nematoda</taxon>
        <taxon>Chromadorea</taxon>
        <taxon>Rhabditida</taxon>
        <taxon>Rhabditina</taxon>
        <taxon>Rhabditomorpha</taxon>
        <taxon>Strongyloidea</taxon>
        <taxon>Heterorhabditidae</taxon>
        <taxon>Heterorhabditis</taxon>
    </lineage>
</organism>
<dbReference type="Proteomes" id="UP000095283">
    <property type="component" value="Unplaced"/>
</dbReference>
<evidence type="ECO:0000256" key="3">
    <source>
        <dbReference type="ARBA" id="ARBA00022989"/>
    </source>
</evidence>
<evidence type="ECO:0000256" key="2">
    <source>
        <dbReference type="ARBA" id="ARBA00022692"/>
    </source>
</evidence>
<evidence type="ECO:0000256" key="4">
    <source>
        <dbReference type="ARBA" id="ARBA00023136"/>
    </source>
</evidence>
<evidence type="ECO:0000313" key="7">
    <source>
        <dbReference type="WBParaSite" id="Hba_02197"/>
    </source>
</evidence>
<reference evidence="7" key="1">
    <citation type="submission" date="2016-11" db="UniProtKB">
        <authorList>
            <consortium name="WormBaseParasite"/>
        </authorList>
    </citation>
    <scope>IDENTIFICATION</scope>
</reference>
<sequence>MLFLTSFLMQEVFTHLGLPLLGRPFTIPSSLYRSSPLKIHFRDTELSNRHILLIAKLLTHAIYTINEITFIKLKFIVNKWRRLLVKNIRWMTISLWMLGKFTISCSFMGVYVYASEIFPTNIRNLSIGFCEMMSRIGGILAPYVAVLARVSPFLPMLVLSLISAIGGLLTFILPETLNKRLPSTIKESSER</sequence>
<accession>A0A1I7WBZ9</accession>
<evidence type="ECO:0000256" key="1">
    <source>
        <dbReference type="ARBA" id="ARBA00004141"/>
    </source>
</evidence>
<feature type="transmembrane region" description="Helical" evidence="5">
    <location>
        <begin position="153"/>
        <end position="173"/>
    </location>
</feature>
<dbReference type="InterPro" id="IPR036259">
    <property type="entry name" value="MFS_trans_sf"/>
</dbReference>
<name>A0A1I7WBZ9_HETBA</name>
<evidence type="ECO:0000313" key="6">
    <source>
        <dbReference type="Proteomes" id="UP000095283"/>
    </source>
</evidence>
<dbReference type="PANTHER" id="PTHR24064">
    <property type="entry name" value="SOLUTE CARRIER FAMILY 22 MEMBER"/>
    <property type="match status" value="1"/>
</dbReference>
<dbReference type="WBParaSite" id="Hba_02197">
    <property type="protein sequence ID" value="Hba_02197"/>
    <property type="gene ID" value="Hba_02197"/>
</dbReference>
<keyword evidence="3 5" id="KW-1133">Transmembrane helix</keyword>
<protein>
    <submittedName>
        <fullName evidence="7">MFS domain-containing protein</fullName>
    </submittedName>
</protein>
<dbReference type="GO" id="GO:0016020">
    <property type="term" value="C:membrane"/>
    <property type="evidence" value="ECO:0007669"/>
    <property type="project" value="UniProtKB-SubCell"/>
</dbReference>
<feature type="transmembrane region" description="Helical" evidence="5">
    <location>
        <begin position="125"/>
        <end position="147"/>
    </location>
</feature>
<dbReference type="AlphaFoldDB" id="A0A1I7WBZ9"/>
<evidence type="ECO:0000256" key="5">
    <source>
        <dbReference type="SAM" id="Phobius"/>
    </source>
</evidence>
<proteinExistence type="predicted"/>
<dbReference type="SUPFAM" id="SSF103473">
    <property type="entry name" value="MFS general substrate transporter"/>
    <property type="match status" value="1"/>
</dbReference>
<keyword evidence="4 5" id="KW-0472">Membrane</keyword>
<comment type="subcellular location">
    <subcellularLocation>
        <location evidence="1">Membrane</location>
        <topology evidence="1">Multi-pass membrane protein</topology>
    </subcellularLocation>
</comment>